<evidence type="ECO:0000313" key="2">
    <source>
        <dbReference type="EMBL" id="CAB4159046.1"/>
    </source>
</evidence>
<name>A0A6J5NMV3_9CAUD</name>
<sequence length="160" mass="17855">MTSLIADSLREQARLEARKSQESFDRSDTDGSLSQWAHEQTERRLMKEADLAENNGMAEFPALFRDGTIVKAKIVDGQYGAVWMLLDDNGNSTGEFAPLTPKRASTLAKRGFTEGLVKRPARIQAASGSWRFASISYFFVPLDWMDEPAEIITTDIYAEG</sequence>
<protein>
    <submittedName>
        <fullName evidence="2">Uncharacterized protein</fullName>
    </submittedName>
</protein>
<evidence type="ECO:0000256" key="1">
    <source>
        <dbReference type="SAM" id="MobiDB-lite"/>
    </source>
</evidence>
<reference evidence="2" key="1">
    <citation type="submission" date="2020-04" db="EMBL/GenBank/DDBJ databases">
        <authorList>
            <person name="Chiriac C."/>
            <person name="Salcher M."/>
            <person name="Ghai R."/>
            <person name="Kavagutti S V."/>
        </authorList>
    </citation>
    <scope>NUCLEOTIDE SEQUENCE</scope>
</reference>
<gene>
    <name evidence="2" type="ORF">UFOVP711_48</name>
</gene>
<feature type="compositionally biased region" description="Basic and acidic residues" evidence="1">
    <location>
        <begin position="16"/>
        <end position="29"/>
    </location>
</feature>
<feature type="region of interest" description="Disordered" evidence="1">
    <location>
        <begin position="16"/>
        <end position="38"/>
    </location>
</feature>
<proteinExistence type="predicted"/>
<organism evidence="2">
    <name type="scientific">uncultured Caudovirales phage</name>
    <dbReference type="NCBI Taxonomy" id="2100421"/>
    <lineage>
        <taxon>Viruses</taxon>
        <taxon>Duplodnaviria</taxon>
        <taxon>Heunggongvirae</taxon>
        <taxon>Uroviricota</taxon>
        <taxon>Caudoviricetes</taxon>
        <taxon>Peduoviridae</taxon>
        <taxon>Maltschvirus</taxon>
        <taxon>Maltschvirus maltsch</taxon>
    </lineage>
</organism>
<dbReference type="EMBL" id="LR796677">
    <property type="protein sequence ID" value="CAB4159046.1"/>
    <property type="molecule type" value="Genomic_DNA"/>
</dbReference>
<accession>A0A6J5NMV3</accession>